<evidence type="ECO:0000256" key="2">
    <source>
        <dbReference type="ARBA" id="ARBA00022771"/>
    </source>
</evidence>
<evidence type="ECO:0000313" key="5">
    <source>
        <dbReference type="EMBL" id="CAH2040297.1"/>
    </source>
</evidence>
<dbReference type="EMBL" id="OW152824">
    <property type="protein sequence ID" value="CAH2040297.1"/>
    <property type="molecule type" value="Genomic_DNA"/>
</dbReference>
<proteinExistence type="predicted"/>
<keyword evidence="1" id="KW-0479">Metal-binding</keyword>
<dbReference type="Pfam" id="PF04500">
    <property type="entry name" value="FLYWCH"/>
    <property type="match status" value="1"/>
</dbReference>
<sequence>MCGKSIDADIIFTTNCYGNPTLIVNGNRFNREYEKNLKSRWRCVKRNSGCKAFVVTFDRNVVHITDHNHTSVINKNLVETWRCIKRNSGCKATAKTHFGVLINLNNLHNH</sequence>
<evidence type="ECO:0000313" key="6">
    <source>
        <dbReference type="Proteomes" id="UP000837857"/>
    </source>
</evidence>
<keyword evidence="6" id="KW-1185">Reference proteome</keyword>
<keyword evidence="2" id="KW-0863">Zinc-finger</keyword>
<evidence type="ECO:0000256" key="1">
    <source>
        <dbReference type="ARBA" id="ARBA00022723"/>
    </source>
</evidence>
<reference evidence="5" key="1">
    <citation type="submission" date="2022-03" db="EMBL/GenBank/DDBJ databases">
        <authorList>
            <person name="Martin H S."/>
        </authorList>
    </citation>
    <scope>NUCLEOTIDE SEQUENCE</scope>
</reference>
<protein>
    <recommendedName>
        <fullName evidence="4">FLYWCH-type domain-containing protein</fullName>
    </recommendedName>
</protein>
<organism evidence="5 6">
    <name type="scientific">Iphiclides podalirius</name>
    <name type="common">scarce swallowtail</name>
    <dbReference type="NCBI Taxonomy" id="110791"/>
    <lineage>
        <taxon>Eukaryota</taxon>
        <taxon>Metazoa</taxon>
        <taxon>Ecdysozoa</taxon>
        <taxon>Arthropoda</taxon>
        <taxon>Hexapoda</taxon>
        <taxon>Insecta</taxon>
        <taxon>Pterygota</taxon>
        <taxon>Neoptera</taxon>
        <taxon>Endopterygota</taxon>
        <taxon>Lepidoptera</taxon>
        <taxon>Glossata</taxon>
        <taxon>Ditrysia</taxon>
        <taxon>Papilionoidea</taxon>
        <taxon>Papilionidae</taxon>
        <taxon>Papilioninae</taxon>
        <taxon>Iphiclides</taxon>
    </lineage>
</organism>
<keyword evidence="3" id="KW-0862">Zinc</keyword>
<gene>
    <name evidence="5" type="ORF">IPOD504_LOCUS2460</name>
</gene>
<evidence type="ECO:0000256" key="3">
    <source>
        <dbReference type="ARBA" id="ARBA00022833"/>
    </source>
</evidence>
<dbReference type="InterPro" id="IPR007588">
    <property type="entry name" value="Znf_FLYWCH"/>
</dbReference>
<name>A0ABN8HRX3_9NEOP</name>
<feature type="non-terminal residue" evidence="5">
    <location>
        <position position="1"/>
    </location>
</feature>
<dbReference type="Proteomes" id="UP000837857">
    <property type="component" value="Chromosome 12"/>
</dbReference>
<accession>A0ABN8HRX3</accession>
<feature type="domain" description="FLYWCH-type" evidence="4">
    <location>
        <begin position="12"/>
        <end position="69"/>
    </location>
</feature>
<dbReference type="Gene3D" id="2.20.25.240">
    <property type="match status" value="1"/>
</dbReference>
<evidence type="ECO:0000259" key="4">
    <source>
        <dbReference type="Pfam" id="PF04500"/>
    </source>
</evidence>